<dbReference type="Gene3D" id="3.30.700.10">
    <property type="entry name" value="Glycoprotein, Type 4 Pilin"/>
    <property type="match status" value="1"/>
</dbReference>
<evidence type="ECO:0000313" key="2">
    <source>
        <dbReference type="EMBL" id="APD88538.1"/>
    </source>
</evidence>
<dbReference type="NCBIfam" id="TIGR02532">
    <property type="entry name" value="IV_pilin_GFxxxE"/>
    <property type="match status" value="1"/>
</dbReference>
<dbReference type="EMBL" id="CP018024">
    <property type="protein sequence ID" value="APD88538.1"/>
    <property type="molecule type" value="Genomic_DNA"/>
</dbReference>
<reference evidence="2 3" key="1">
    <citation type="submission" date="2016-11" db="EMBL/GenBank/DDBJ databases">
        <title>Networking in microbes: conjugative elements and plasmids in the genus Alteromonas.</title>
        <authorList>
            <person name="Lopez-Perez M."/>
            <person name="Ramon-Marco N."/>
            <person name="Rodriguez-Valera F."/>
        </authorList>
    </citation>
    <scope>NUCLEOTIDE SEQUENCE [LARGE SCALE GENOMIC DNA]</scope>
    <source>
        <strain evidence="2 3">CP48</strain>
    </source>
</reference>
<dbReference type="Proteomes" id="UP000182101">
    <property type="component" value="Chromosome"/>
</dbReference>
<keyword evidence="1" id="KW-0812">Transmembrane</keyword>
<dbReference type="AlphaFoldDB" id="A0AAC9J7T7"/>
<accession>A0AAC9J7T7</accession>
<protein>
    <submittedName>
        <fullName evidence="2">Pilus assembly protein PilW</fullName>
    </submittedName>
</protein>
<dbReference type="PROSITE" id="PS00409">
    <property type="entry name" value="PROKAR_NTER_METHYL"/>
    <property type="match status" value="1"/>
</dbReference>
<organism evidence="2 3">
    <name type="scientific">Alteromonas mediterranea</name>
    <dbReference type="NCBI Taxonomy" id="314275"/>
    <lineage>
        <taxon>Bacteria</taxon>
        <taxon>Pseudomonadati</taxon>
        <taxon>Pseudomonadota</taxon>
        <taxon>Gammaproteobacteria</taxon>
        <taxon>Alteromonadales</taxon>
        <taxon>Alteromonadaceae</taxon>
        <taxon>Alteromonas/Salinimonas group</taxon>
        <taxon>Alteromonas</taxon>
    </lineage>
</organism>
<sequence>MSLPIAQYQRGFTLIELILVITILGVISVSVAQVISLSAQIYITGAERTRLVSEARFIILRLEKELRNIVPNSVSFDASLGCLTYYPIVMSGTYTEDPFDNELHSVVFEMKEPTAGDKLVIYPTSPQSVTDNSVDYIESTVATDDEGNNLEHQYIIELGAVNTQSSPGKRFFLFNENPVSVCKETTSQGEALVRREGTSTGIIATNVSSWSADVITPSLRQNALVDIDMTLTSSSDESLAFSHEVHFPNVP</sequence>
<feature type="transmembrane region" description="Helical" evidence="1">
    <location>
        <begin position="12"/>
        <end position="35"/>
    </location>
</feature>
<proteinExistence type="predicted"/>
<dbReference type="Pfam" id="PF07963">
    <property type="entry name" value="N_methyl"/>
    <property type="match status" value="1"/>
</dbReference>
<dbReference type="InterPro" id="IPR012902">
    <property type="entry name" value="N_methyl_site"/>
</dbReference>
<evidence type="ECO:0000313" key="3">
    <source>
        <dbReference type="Proteomes" id="UP000182101"/>
    </source>
</evidence>
<dbReference type="OMA" id="FQYQHQV"/>
<dbReference type="RefSeq" id="WP_012516779.1">
    <property type="nucleotide sequence ID" value="NZ_CAKMLI010000056.1"/>
</dbReference>
<name>A0AAC9J7T7_9ALTE</name>
<evidence type="ECO:0000256" key="1">
    <source>
        <dbReference type="SAM" id="Phobius"/>
    </source>
</evidence>
<keyword evidence="1" id="KW-0472">Membrane</keyword>
<gene>
    <name evidence="2" type="ORF">BM524_01215</name>
</gene>
<keyword evidence="1" id="KW-1133">Transmembrane helix</keyword>